<dbReference type="OrthoDB" id="9808602at2"/>
<dbReference type="EC" id="2.7.8.31" evidence="4"/>
<evidence type="ECO:0000259" key="3">
    <source>
        <dbReference type="Pfam" id="PF02397"/>
    </source>
</evidence>
<feature type="transmembrane region" description="Helical" evidence="2">
    <location>
        <begin position="71"/>
        <end position="94"/>
    </location>
</feature>
<keyword evidence="2" id="KW-0812">Transmembrane</keyword>
<comment type="similarity">
    <text evidence="1">Belongs to the bacterial sugar transferase family.</text>
</comment>
<dbReference type="Gene3D" id="3.40.50.720">
    <property type="entry name" value="NAD(P)-binding Rossmann-like Domain"/>
    <property type="match status" value="1"/>
</dbReference>
<organism evidence="4 5">
    <name type="scientific">Mangrovimicrobium sediminis</name>
    <dbReference type="NCBI Taxonomy" id="2562682"/>
    <lineage>
        <taxon>Bacteria</taxon>
        <taxon>Pseudomonadati</taxon>
        <taxon>Pseudomonadota</taxon>
        <taxon>Gammaproteobacteria</taxon>
        <taxon>Cellvibrionales</taxon>
        <taxon>Halieaceae</taxon>
        <taxon>Mangrovimicrobium</taxon>
    </lineage>
</organism>
<keyword evidence="4" id="KW-0808">Transferase</keyword>
<feature type="domain" description="Bacterial sugar transferase" evidence="3">
    <location>
        <begin position="302"/>
        <end position="481"/>
    </location>
</feature>
<keyword evidence="2" id="KW-0472">Membrane</keyword>
<feature type="transmembrane region" description="Helical" evidence="2">
    <location>
        <begin position="36"/>
        <end position="59"/>
    </location>
</feature>
<feature type="transmembrane region" description="Helical" evidence="2">
    <location>
        <begin position="138"/>
        <end position="156"/>
    </location>
</feature>
<evidence type="ECO:0000256" key="2">
    <source>
        <dbReference type="SAM" id="Phobius"/>
    </source>
</evidence>
<reference evidence="4 5" key="1">
    <citation type="submission" date="2019-04" db="EMBL/GenBank/DDBJ databases">
        <title>Taxonomy of novel Haliea sp. from mangrove soil of West Coast of India.</title>
        <authorList>
            <person name="Verma A."/>
            <person name="Kumar P."/>
            <person name="Krishnamurthi S."/>
        </authorList>
    </citation>
    <scope>NUCLEOTIDE SEQUENCE [LARGE SCALE GENOMIC DNA]</scope>
    <source>
        <strain evidence="4 5">SAOS-164</strain>
    </source>
</reference>
<keyword evidence="2" id="KW-1133">Transmembrane helix</keyword>
<dbReference type="InterPro" id="IPR003362">
    <property type="entry name" value="Bact_transf"/>
</dbReference>
<feature type="transmembrane region" description="Helical" evidence="2">
    <location>
        <begin position="106"/>
        <end position="126"/>
    </location>
</feature>
<dbReference type="PANTHER" id="PTHR30576">
    <property type="entry name" value="COLANIC BIOSYNTHESIS UDP-GLUCOSE LIPID CARRIER TRANSFERASE"/>
    <property type="match status" value="1"/>
</dbReference>
<feature type="transmembrane region" description="Helical" evidence="2">
    <location>
        <begin position="308"/>
        <end position="328"/>
    </location>
</feature>
<evidence type="ECO:0000256" key="1">
    <source>
        <dbReference type="ARBA" id="ARBA00006464"/>
    </source>
</evidence>
<sequence>MLLSRPATAPPTSPTRIANRIDVMLSAGHLREHSSLLLWLMRLTDVAISALCCGLGYALVFGGPASPPSVLYYQIAVIIALLLQVLVFQLFDLYRAWRGEDYLQQFTALLMAWTVVFAALAFLSVITKTSASFSRAWLLTWYFSGGAGLFLTRYALRSTLERLRARGYNLRHIVIFAAGVTGTRVLNSLCGAPETGLNIIGYYANESGGAVPEGIRRGSIDDGIAFLAGQRDIDQVWIAMPLREEELIRDIMERLRDTTADIRLVPDLFGYRLINHSISTIANMSVINLSVSPMDGVNRWIKAAEDRIFATLILLLASPLLLLLALGVKLSSPGPVLYRQERLSWNGQRFDMLKFRTMPVDAEATSGPVWANGTEKRATGFGGLLRRTSLDELPQFWNVLRGDMSIVGPRPERPVFVEKFRDEIPSYMRKHMVKAGITGWAQVNGWRGDTDLHERIEHDLYYIENWSLWLDLKIMLMTLFKGLVHKHAY</sequence>
<evidence type="ECO:0000313" key="5">
    <source>
        <dbReference type="Proteomes" id="UP000298050"/>
    </source>
</evidence>
<name>A0A4Z0LZJ2_9GAMM</name>
<dbReference type="EMBL" id="SRLE01000009">
    <property type="protein sequence ID" value="TGD72485.1"/>
    <property type="molecule type" value="Genomic_DNA"/>
</dbReference>
<accession>A0A4Z0LZJ2</accession>
<dbReference type="AlphaFoldDB" id="A0A4Z0LZJ2"/>
<evidence type="ECO:0000313" key="4">
    <source>
        <dbReference type="EMBL" id="TGD72485.1"/>
    </source>
</evidence>
<gene>
    <name evidence="4" type="ORF">E4634_13200</name>
</gene>
<dbReference type="Pfam" id="PF02397">
    <property type="entry name" value="Bac_transf"/>
    <property type="match status" value="1"/>
</dbReference>
<dbReference type="InterPro" id="IPR036291">
    <property type="entry name" value="NAD(P)-bd_dom_sf"/>
</dbReference>
<comment type="caution">
    <text evidence="4">The sequence shown here is derived from an EMBL/GenBank/DDBJ whole genome shotgun (WGS) entry which is preliminary data.</text>
</comment>
<protein>
    <submittedName>
        <fullName evidence="4">Undecaprenyl-phosphate glucose phosphotransferase</fullName>
        <ecNumber evidence="4">2.7.8.31</ecNumber>
    </submittedName>
</protein>
<dbReference type="PANTHER" id="PTHR30576:SF0">
    <property type="entry name" value="UNDECAPRENYL-PHOSPHATE N-ACETYLGALACTOSAMINYL 1-PHOSPHATE TRANSFERASE-RELATED"/>
    <property type="match status" value="1"/>
</dbReference>
<keyword evidence="5" id="KW-1185">Reference proteome</keyword>
<dbReference type="Pfam" id="PF13727">
    <property type="entry name" value="CoA_binding_3"/>
    <property type="match status" value="1"/>
</dbReference>
<proteinExistence type="inferred from homology"/>
<dbReference type="SUPFAM" id="SSF51735">
    <property type="entry name" value="NAD(P)-binding Rossmann-fold domains"/>
    <property type="match status" value="1"/>
</dbReference>
<dbReference type="Proteomes" id="UP000298050">
    <property type="component" value="Unassembled WGS sequence"/>
</dbReference>
<dbReference type="GO" id="GO:0089702">
    <property type="term" value="F:undecaprenyl-phosphate glucose phosphotransferase activity"/>
    <property type="evidence" value="ECO:0007669"/>
    <property type="project" value="UniProtKB-EC"/>
</dbReference>